<dbReference type="AlphaFoldDB" id="A0A928VZC3"/>
<dbReference type="SUPFAM" id="SSF55729">
    <property type="entry name" value="Acyl-CoA N-acyltransferases (Nat)"/>
    <property type="match status" value="1"/>
</dbReference>
<dbReference type="PROSITE" id="PS51186">
    <property type="entry name" value="GNAT"/>
    <property type="match status" value="1"/>
</dbReference>
<proteinExistence type="predicted"/>
<evidence type="ECO:0000256" key="1">
    <source>
        <dbReference type="ARBA" id="ARBA00022679"/>
    </source>
</evidence>
<dbReference type="EMBL" id="JADEXN010000349">
    <property type="protein sequence ID" value="MBE9042404.1"/>
    <property type="molecule type" value="Genomic_DNA"/>
</dbReference>
<dbReference type="PANTHER" id="PTHR43877">
    <property type="entry name" value="AMINOALKYLPHOSPHONATE N-ACETYLTRANSFERASE-RELATED-RELATED"/>
    <property type="match status" value="1"/>
</dbReference>
<dbReference type="InterPro" id="IPR000182">
    <property type="entry name" value="GNAT_dom"/>
</dbReference>
<evidence type="ECO:0000313" key="5">
    <source>
        <dbReference type="Proteomes" id="UP000621799"/>
    </source>
</evidence>
<keyword evidence="1" id="KW-0808">Transferase</keyword>
<dbReference type="CDD" id="cd04301">
    <property type="entry name" value="NAT_SF"/>
    <property type="match status" value="1"/>
</dbReference>
<keyword evidence="2" id="KW-0012">Acyltransferase</keyword>
<reference evidence="4" key="1">
    <citation type="submission" date="2020-10" db="EMBL/GenBank/DDBJ databases">
        <authorList>
            <person name="Castelo-Branco R."/>
            <person name="Eusebio N."/>
            <person name="Adriana R."/>
            <person name="Vieira A."/>
            <person name="Brugerolle De Fraissinette N."/>
            <person name="Rezende De Castro R."/>
            <person name="Schneider M.P."/>
            <person name="Vasconcelos V."/>
            <person name="Leao P.N."/>
        </authorList>
    </citation>
    <scope>NUCLEOTIDE SEQUENCE</scope>
    <source>
        <strain evidence="4">LEGE 11467</strain>
    </source>
</reference>
<keyword evidence="5" id="KW-1185">Reference proteome</keyword>
<sequence length="153" mass="17578">MDNLPISLPNECRIRRATARDIWSIRKMVLGAKLDPTQLRWQQFWTIECEEKLVAVAQLREFPEAQELGSLVVLPSWRGRGLGTYLTQHLIDRAAQPLYLECLGDRLAKFYAGLGFVPISHSELPQSLKLKFGISQLGRILFKIPVIIMQYRD</sequence>
<dbReference type="GO" id="GO:0016747">
    <property type="term" value="F:acyltransferase activity, transferring groups other than amino-acyl groups"/>
    <property type="evidence" value="ECO:0007669"/>
    <property type="project" value="InterPro"/>
</dbReference>
<dbReference type="InterPro" id="IPR016181">
    <property type="entry name" value="Acyl_CoA_acyltransferase"/>
</dbReference>
<dbReference type="PANTHER" id="PTHR43877:SF1">
    <property type="entry name" value="ACETYLTRANSFERASE"/>
    <property type="match status" value="1"/>
</dbReference>
<comment type="caution">
    <text evidence="4">The sequence shown here is derived from an EMBL/GenBank/DDBJ whole genome shotgun (WGS) entry which is preliminary data.</text>
</comment>
<dbReference type="InterPro" id="IPR050832">
    <property type="entry name" value="Bact_Acetyltransf"/>
</dbReference>
<evidence type="ECO:0000256" key="2">
    <source>
        <dbReference type="ARBA" id="ARBA00023315"/>
    </source>
</evidence>
<dbReference type="Proteomes" id="UP000621799">
    <property type="component" value="Unassembled WGS sequence"/>
</dbReference>
<dbReference type="Gene3D" id="3.40.630.30">
    <property type="match status" value="1"/>
</dbReference>
<dbReference type="Pfam" id="PF13508">
    <property type="entry name" value="Acetyltransf_7"/>
    <property type="match status" value="1"/>
</dbReference>
<name>A0A928VZC3_9CYAN</name>
<gene>
    <name evidence="4" type="ORF">IQ235_16655</name>
</gene>
<accession>A0A928VZC3</accession>
<evidence type="ECO:0000313" key="4">
    <source>
        <dbReference type="EMBL" id="MBE9042404.1"/>
    </source>
</evidence>
<organism evidence="4 5">
    <name type="scientific">Zarconia navalis LEGE 11467</name>
    <dbReference type="NCBI Taxonomy" id="1828826"/>
    <lineage>
        <taxon>Bacteria</taxon>
        <taxon>Bacillati</taxon>
        <taxon>Cyanobacteriota</taxon>
        <taxon>Cyanophyceae</taxon>
        <taxon>Oscillatoriophycideae</taxon>
        <taxon>Oscillatoriales</taxon>
        <taxon>Oscillatoriales incertae sedis</taxon>
        <taxon>Zarconia</taxon>
        <taxon>Zarconia navalis</taxon>
    </lineage>
</organism>
<evidence type="ECO:0000259" key="3">
    <source>
        <dbReference type="PROSITE" id="PS51186"/>
    </source>
</evidence>
<feature type="domain" description="N-acetyltransferase" evidence="3">
    <location>
        <begin position="12"/>
        <end position="133"/>
    </location>
</feature>
<protein>
    <submittedName>
        <fullName evidence="4">GNAT family N-acetyltransferase</fullName>
    </submittedName>
</protein>